<evidence type="ECO:0000313" key="3">
    <source>
        <dbReference type="Proteomes" id="UP000287410"/>
    </source>
</evidence>
<name>A0ABY0BZS9_9GAMM</name>
<sequence length="194" mass="20856">MNDFATWFSSGLSTWAATLLGSASLFLAVSFPLAAQQPPHTTERTLYLASADLDHIHSRLGDGQLTLIGEPGREQVEVQATLYYYAEESILLSLEQLNGEARLEGGFIESNYTGLAPYMDVVIRVPASFSAAVRHGNGNLFIQDLTGMVSIESGSGDIDVSNVGGVRIEHSSGGKVSTKSIQGPVRISQRRAQR</sequence>
<keyword evidence="3" id="KW-1185">Reference proteome</keyword>
<evidence type="ECO:0000256" key="1">
    <source>
        <dbReference type="SAM" id="MobiDB-lite"/>
    </source>
</evidence>
<proteinExistence type="predicted"/>
<accession>A0ABY0BZS9</accession>
<comment type="caution">
    <text evidence="2">The sequence shown here is derived from an EMBL/GenBank/DDBJ whole genome shotgun (WGS) entry which is preliminary data.</text>
</comment>
<gene>
    <name evidence="2" type="ORF">CWE12_05360</name>
</gene>
<feature type="region of interest" description="Disordered" evidence="1">
    <location>
        <begin position="170"/>
        <end position="194"/>
    </location>
</feature>
<evidence type="ECO:0008006" key="4">
    <source>
        <dbReference type="Google" id="ProtNLM"/>
    </source>
</evidence>
<protein>
    <recommendedName>
        <fullName evidence="4">Adhesin domain-containing protein</fullName>
    </recommendedName>
</protein>
<dbReference type="EMBL" id="PIPN01000002">
    <property type="protein sequence ID" value="RUO30673.1"/>
    <property type="molecule type" value="Genomic_DNA"/>
</dbReference>
<reference evidence="2 3" key="1">
    <citation type="journal article" date="2018" name="Front. Microbiol.">
        <title>Genome-Based Analysis Reveals the Taxonomy and Diversity of the Family Idiomarinaceae.</title>
        <authorList>
            <person name="Liu Y."/>
            <person name="Lai Q."/>
            <person name="Shao Z."/>
        </authorList>
    </citation>
    <scope>NUCLEOTIDE SEQUENCE [LARGE SCALE GENOMIC DNA]</scope>
    <source>
        <strain evidence="2 3">GBSy1</strain>
    </source>
</reference>
<dbReference type="RefSeq" id="WP_126788653.1">
    <property type="nucleotide sequence ID" value="NZ_PIPN01000002.1"/>
</dbReference>
<organism evidence="2 3">
    <name type="scientific">Aliidiomarina sedimenti</name>
    <dbReference type="NCBI Taxonomy" id="1933879"/>
    <lineage>
        <taxon>Bacteria</taxon>
        <taxon>Pseudomonadati</taxon>
        <taxon>Pseudomonadota</taxon>
        <taxon>Gammaproteobacteria</taxon>
        <taxon>Alteromonadales</taxon>
        <taxon>Idiomarinaceae</taxon>
        <taxon>Aliidiomarina</taxon>
    </lineage>
</organism>
<dbReference type="Proteomes" id="UP000287410">
    <property type="component" value="Unassembled WGS sequence"/>
</dbReference>
<evidence type="ECO:0000313" key="2">
    <source>
        <dbReference type="EMBL" id="RUO30673.1"/>
    </source>
</evidence>